<evidence type="ECO:0000313" key="12">
    <source>
        <dbReference type="EMBL" id="TFB90631.1"/>
    </source>
</evidence>
<dbReference type="PANTHER" id="PTHR43646:SF2">
    <property type="entry name" value="GLYCOSYLTRANSFERASE 2-LIKE DOMAIN-CONTAINING PROTEIN"/>
    <property type="match status" value="1"/>
</dbReference>
<evidence type="ECO:0000256" key="3">
    <source>
        <dbReference type="ARBA" id="ARBA00022676"/>
    </source>
</evidence>
<keyword evidence="3" id="KW-0328">Glycosyltransferase</keyword>
<feature type="region of interest" description="Disordered" evidence="10">
    <location>
        <begin position="1"/>
        <end position="29"/>
    </location>
</feature>
<dbReference type="InterPro" id="IPR029044">
    <property type="entry name" value="Nucleotide-diphossugar_trans"/>
</dbReference>
<accession>A0ABY2IGT0</accession>
<evidence type="ECO:0000256" key="9">
    <source>
        <dbReference type="ARBA" id="ARBA00040345"/>
    </source>
</evidence>
<dbReference type="SUPFAM" id="SSF53448">
    <property type="entry name" value="Nucleotide-diphospho-sugar transferases"/>
    <property type="match status" value="1"/>
</dbReference>
<dbReference type="EMBL" id="SOFG01000004">
    <property type="protein sequence ID" value="TFB90631.1"/>
    <property type="molecule type" value="Genomic_DNA"/>
</dbReference>
<evidence type="ECO:0000256" key="8">
    <source>
        <dbReference type="ARBA" id="ARBA00038120"/>
    </source>
</evidence>
<dbReference type="Proteomes" id="UP000297608">
    <property type="component" value="Unassembled WGS sequence"/>
</dbReference>
<dbReference type="Gene3D" id="3.90.550.10">
    <property type="entry name" value="Spore Coat Polysaccharide Biosynthesis Protein SpsA, Chain A"/>
    <property type="match status" value="1"/>
</dbReference>
<evidence type="ECO:0000256" key="5">
    <source>
        <dbReference type="ARBA" id="ARBA00023136"/>
    </source>
</evidence>
<evidence type="ECO:0000256" key="4">
    <source>
        <dbReference type="ARBA" id="ARBA00022679"/>
    </source>
</evidence>
<comment type="pathway">
    <text evidence="7">Carotenoid biosynthesis; staphyloxanthin biosynthesis; staphyloxanthin from farnesyl diphosphate: step 4/5.</text>
</comment>
<comment type="similarity">
    <text evidence="8">Belongs to the glycosyltransferase 2 family. CrtQ subfamily.</text>
</comment>
<evidence type="ECO:0000256" key="1">
    <source>
        <dbReference type="ARBA" id="ARBA00004236"/>
    </source>
</evidence>
<evidence type="ECO:0000259" key="11">
    <source>
        <dbReference type="Pfam" id="PF00535"/>
    </source>
</evidence>
<sequence length="318" mass="33540">METSGSGVSTQRRPGPRNTRDCARTRAHRGASRIRLPARGLATRASTVRGPGRGTRSVIGPGEIDHVVIVIPAHNEEDLLPRCLAALGAAIESVLAILDPVPPTVSVVIVLDRCTDGTESIAAGFPGVHLVRSDTGAVGAARRAGVRGILKSAGDFTGRTWIASTDADSAVPVNWLTSQLAFARNDVHLVLGTVEPDDCLDGEIRDRWAMEQRLVEGHPHVHGANLGVRADRYLAAGEFPGIDSDEDIALVAALRGLRVCEIRTARIPVRTSGRLVGRTPGGFAGYLRVQAARLRVLGETEVEAIDAAGTLPGANRLA</sequence>
<evidence type="ECO:0000313" key="13">
    <source>
        <dbReference type="Proteomes" id="UP000297608"/>
    </source>
</evidence>
<feature type="compositionally biased region" description="Polar residues" evidence="10">
    <location>
        <begin position="1"/>
        <end position="12"/>
    </location>
</feature>
<evidence type="ECO:0000256" key="10">
    <source>
        <dbReference type="SAM" id="MobiDB-lite"/>
    </source>
</evidence>
<keyword evidence="2" id="KW-1003">Cell membrane</keyword>
<keyword evidence="13" id="KW-1185">Reference proteome</keyword>
<dbReference type="Pfam" id="PF00535">
    <property type="entry name" value="Glycos_transf_2"/>
    <property type="match status" value="1"/>
</dbReference>
<keyword evidence="5" id="KW-0472">Membrane</keyword>
<comment type="subcellular location">
    <subcellularLocation>
        <location evidence="1">Cell membrane</location>
    </subcellularLocation>
</comment>
<comment type="caution">
    <text evidence="12">The sequence shown here is derived from an EMBL/GenBank/DDBJ whole genome shotgun (WGS) entry which is preliminary data.</text>
</comment>
<organism evidence="12 13">
    <name type="scientific">Cryobacterium algoricola</name>
    <dbReference type="NCBI Taxonomy" id="1259183"/>
    <lineage>
        <taxon>Bacteria</taxon>
        <taxon>Bacillati</taxon>
        <taxon>Actinomycetota</taxon>
        <taxon>Actinomycetes</taxon>
        <taxon>Micrococcales</taxon>
        <taxon>Microbacteriaceae</taxon>
        <taxon>Cryobacterium</taxon>
    </lineage>
</organism>
<evidence type="ECO:0000256" key="2">
    <source>
        <dbReference type="ARBA" id="ARBA00022475"/>
    </source>
</evidence>
<comment type="function">
    <text evidence="6">Catalyzes the glycosylation of 4,4'-diaponeurosporenoate, i.e. the esterification of glucose at the C1'' position with the carboxyl group of 4,4'-diaponeurosporenic acid, to form glycosyl-4,4'-diaponeurosporenoate. This is a step in the biosynthesis of staphyloxanthin, an orange pigment present in most staphylococci strains.</text>
</comment>
<protein>
    <recommendedName>
        <fullName evidence="9">4,4'-diaponeurosporenoate glycosyltransferase</fullName>
    </recommendedName>
</protein>
<keyword evidence="4" id="KW-0808">Transferase</keyword>
<dbReference type="PANTHER" id="PTHR43646">
    <property type="entry name" value="GLYCOSYLTRANSFERASE"/>
    <property type="match status" value="1"/>
</dbReference>
<dbReference type="InterPro" id="IPR001173">
    <property type="entry name" value="Glyco_trans_2-like"/>
</dbReference>
<feature type="domain" description="Glycosyltransferase 2-like" evidence="11">
    <location>
        <begin position="69"/>
        <end position="208"/>
    </location>
</feature>
<reference evidence="12 13" key="1">
    <citation type="submission" date="2019-03" db="EMBL/GenBank/DDBJ databases">
        <title>Genomics of glacier-inhabiting Cryobacterium strains.</title>
        <authorList>
            <person name="Liu Q."/>
            <person name="Xin Y.-H."/>
        </authorList>
    </citation>
    <scope>NUCLEOTIDE SEQUENCE [LARGE SCALE GENOMIC DNA]</scope>
    <source>
        <strain evidence="12 13">MDB2-B</strain>
    </source>
</reference>
<evidence type="ECO:0000256" key="7">
    <source>
        <dbReference type="ARBA" id="ARBA00037904"/>
    </source>
</evidence>
<gene>
    <name evidence="12" type="ORF">E3O44_03300</name>
</gene>
<evidence type="ECO:0000256" key="6">
    <source>
        <dbReference type="ARBA" id="ARBA00037281"/>
    </source>
</evidence>
<proteinExistence type="inferred from homology"/>
<name>A0ABY2IGT0_9MICO</name>